<protein>
    <submittedName>
        <fullName evidence="1">Uncharacterized protein</fullName>
    </submittedName>
</protein>
<sequence>MSTNKSLISGIKGIDCLTGINSMAVVHLYYSISSLGQDLNTKILRLTSVLKRLNKNINVTDMQLKRFIIETNINPVHNQNTNEEDLDSETITDEFKIFILEKLKSLEDRISSVENIDKKSFKKNESINNSSLLLFNKDEGEKTSTIW</sequence>
<accession>A0A6C0BED7</accession>
<proteinExistence type="predicted"/>
<dbReference type="AlphaFoldDB" id="A0A6C0BED7"/>
<reference evidence="1" key="1">
    <citation type="journal article" date="2020" name="Nature">
        <title>Giant virus diversity and host interactions through global metagenomics.</title>
        <authorList>
            <person name="Schulz F."/>
            <person name="Roux S."/>
            <person name="Paez-Espino D."/>
            <person name="Jungbluth S."/>
            <person name="Walsh D.A."/>
            <person name="Denef V.J."/>
            <person name="McMahon K.D."/>
            <person name="Konstantinidis K.T."/>
            <person name="Eloe-Fadrosh E.A."/>
            <person name="Kyrpides N.C."/>
            <person name="Woyke T."/>
        </authorList>
    </citation>
    <scope>NUCLEOTIDE SEQUENCE</scope>
    <source>
        <strain evidence="1">GVMAG-M-3300010160-4</strain>
    </source>
</reference>
<name>A0A6C0BED7_9ZZZZ</name>
<dbReference type="EMBL" id="MN739129">
    <property type="protein sequence ID" value="QHS90131.1"/>
    <property type="molecule type" value="Genomic_DNA"/>
</dbReference>
<organism evidence="1">
    <name type="scientific">viral metagenome</name>
    <dbReference type="NCBI Taxonomy" id="1070528"/>
    <lineage>
        <taxon>unclassified sequences</taxon>
        <taxon>metagenomes</taxon>
        <taxon>organismal metagenomes</taxon>
    </lineage>
</organism>
<evidence type="ECO:0000313" key="1">
    <source>
        <dbReference type="EMBL" id="QHS90131.1"/>
    </source>
</evidence>